<dbReference type="eggNOG" id="COG3801">
    <property type="taxonomic scope" value="Bacteria"/>
</dbReference>
<dbReference type="OrthoDB" id="6167040at2"/>
<accession>A0A066Z663</accession>
<dbReference type="Proteomes" id="UP000027178">
    <property type="component" value="Unassembled WGS sequence"/>
</dbReference>
<reference evidence="1 2" key="1">
    <citation type="submission" date="2014-05" db="EMBL/GenBank/DDBJ databases">
        <title>Draft Genome Sequence of Kitasatospora cheerisanensis KCTC 2395.</title>
        <authorList>
            <person name="Nam D.H."/>
        </authorList>
    </citation>
    <scope>NUCLEOTIDE SEQUENCE [LARGE SCALE GENOMIC DNA]</scope>
    <source>
        <strain evidence="1 2">KCTC 2395</strain>
    </source>
</reference>
<dbReference type="RefSeq" id="WP_035862344.1">
    <property type="nucleotide sequence ID" value="NZ_KK853997.1"/>
</dbReference>
<sequence>MATFDELTALALRLPQAHRETTWEQTTFRVGRKIFAMGHPESGQVSVKATVSEQAELIAAAPEVYSVAPYTGRFGWVRVQLALVEADELRELLTEAWRSIAPKRVREGYVG</sequence>
<name>A0A066Z663_9ACTN</name>
<evidence type="ECO:0000313" key="1">
    <source>
        <dbReference type="EMBL" id="KDN85831.1"/>
    </source>
</evidence>
<evidence type="ECO:0008006" key="3">
    <source>
        <dbReference type="Google" id="ProtNLM"/>
    </source>
</evidence>
<keyword evidence="2" id="KW-1185">Reference proteome</keyword>
<dbReference type="Pfam" id="PF04237">
    <property type="entry name" value="YjbR"/>
    <property type="match status" value="1"/>
</dbReference>
<dbReference type="EMBL" id="JNBY01000078">
    <property type="protein sequence ID" value="KDN85831.1"/>
    <property type="molecule type" value="Genomic_DNA"/>
</dbReference>
<dbReference type="InterPro" id="IPR038056">
    <property type="entry name" value="YjbR-like_sf"/>
</dbReference>
<gene>
    <name evidence="1" type="ORF">KCH_24890</name>
</gene>
<dbReference type="AlphaFoldDB" id="A0A066Z663"/>
<organism evidence="1 2">
    <name type="scientific">Kitasatospora cheerisanensis KCTC 2395</name>
    <dbReference type="NCBI Taxonomy" id="1348663"/>
    <lineage>
        <taxon>Bacteria</taxon>
        <taxon>Bacillati</taxon>
        <taxon>Actinomycetota</taxon>
        <taxon>Actinomycetes</taxon>
        <taxon>Kitasatosporales</taxon>
        <taxon>Streptomycetaceae</taxon>
        <taxon>Kitasatospora</taxon>
    </lineage>
</organism>
<proteinExistence type="predicted"/>
<dbReference type="SUPFAM" id="SSF142906">
    <property type="entry name" value="YjbR-like"/>
    <property type="match status" value="1"/>
</dbReference>
<evidence type="ECO:0000313" key="2">
    <source>
        <dbReference type="Proteomes" id="UP000027178"/>
    </source>
</evidence>
<dbReference type="Gene3D" id="3.90.1150.30">
    <property type="match status" value="1"/>
</dbReference>
<comment type="caution">
    <text evidence="1">The sequence shown here is derived from an EMBL/GenBank/DDBJ whole genome shotgun (WGS) entry which is preliminary data.</text>
</comment>
<dbReference type="PATRIC" id="fig|1348663.4.peg.2409"/>
<dbReference type="HOGENOM" id="CLU_138549_1_1_11"/>
<dbReference type="InterPro" id="IPR058532">
    <property type="entry name" value="YjbR/MT2646/Rv2570-like"/>
</dbReference>
<protein>
    <recommendedName>
        <fullName evidence="3">MmcQ/YjbR family DNA-binding protein</fullName>
    </recommendedName>
</protein>